<dbReference type="PROSITE" id="PS50825">
    <property type="entry name" value="HYR"/>
    <property type="match status" value="1"/>
</dbReference>
<dbReference type="Pfam" id="PF02494">
    <property type="entry name" value="HYR"/>
    <property type="match status" value="1"/>
</dbReference>
<dbReference type="EMBL" id="JMCB01000005">
    <property type="protein sequence ID" value="KFE68953.1"/>
    <property type="molecule type" value="Genomic_DNA"/>
</dbReference>
<dbReference type="InterPro" id="IPR026588">
    <property type="entry name" value="Choice_anch_A"/>
</dbReference>
<keyword evidence="1" id="KW-0677">Repeat</keyword>
<dbReference type="STRING" id="394096.DB31_6855"/>
<reference evidence="3 4" key="1">
    <citation type="submission" date="2014-04" db="EMBL/GenBank/DDBJ databases">
        <title>Genome assembly of Hyalangium minutum DSM 14724.</title>
        <authorList>
            <person name="Sharma G."/>
            <person name="Subramanian S."/>
        </authorList>
    </citation>
    <scope>NUCLEOTIDE SEQUENCE [LARGE SCALE GENOMIC DNA]</scope>
    <source>
        <strain evidence="3 4">DSM 14724</strain>
    </source>
</reference>
<protein>
    <recommendedName>
        <fullName evidence="2">HYR domain-containing protein</fullName>
    </recommendedName>
</protein>
<comment type="caution">
    <text evidence="3">The sequence shown here is derived from an EMBL/GenBank/DDBJ whole genome shotgun (WGS) entry which is preliminary data.</text>
</comment>
<dbReference type="InterPro" id="IPR003410">
    <property type="entry name" value="HYR_dom"/>
</dbReference>
<accession>A0A085WMP0</accession>
<feature type="domain" description="HYR" evidence="2">
    <location>
        <begin position="362"/>
        <end position="440"/>
    </location>
</feature>
<evidence type="ECO:0000313" key="4">
    <source>
        <dbReference type="Proteomes" id="UP000028725"/>
    </source>
</evidence>
<organism evidence="3 4">
    <name type="scientific">Hyalangium minutum</name>
    <dbReference type="NCBI Taxonomy" id="394096"/>
    <lineage>
        <taxon>Bacteria</taxon>
        <taxon>Pseudomonadati</taxon>
        <taxon>Myxococcota</taxon>
        <taxon>Myxococcia</taxon>
        <taxon>Myxococcales</taxon>
        <taxon>Cystobacterineae</taxon>
        <taxon>Archangiaceae</taxon>
        <taxon>Hyalangium</taxon>
    </lineage>
</organism>
<gene>
    <name evidence="3" type="ORF">DB31_6855</name>
</gene>
<dbReference type="Pfam" id="PF20597">
    <property type="entry name" value="pAdhesive_15"/>
    <property type="match status" value="1"/>
</dbReference>
<evidence type="ECO:0000256" key="1">
    <source>
        <dbReference type="ARBA" id="ARBA00022737"/>
    </source>
</evidence>
<dbReference type="AlphaFoldDB" id="A0A085WMP0"/>
<dbReference type="Proteomes" id="UP000028725">
    <property type="component" value="Unassembled WGS sequence"/>
</dbReference>
<name>A0A085WMP0_9BACT</name>
<sequence>MTAIPGKKRTRPGLARSLLTAITTTFGGDITMTRSVRGVCAQWVGLCLSALVWACGPAPEPEAPSSVPSQREDSLSNSSVGTIVVSHDEWTLSNTGFNSNPNTAAFARNLAHFFTRGTPGRFLVYSNNFGLRESSLAAVMTQAGHTWTTSTSVPFTLSNLLQYDAVFLAENPVDLSVLTQYVGQGGGVYIAAGTGVGPSAEAALWNPFLNVYGLSLAPAYNGLCANFSGMSAHSLVSGVPSLYSCNGNSVSVLNPGSPYTSIVQSVSGQGLLGVYYGCPSNAHCFMNTPPQASCRDVVELAGPACTASASIDSGSYDPDFSGSTLQLTQSPAGPYPLGTTSVTLIVSDGRYSSQCTGTVTVVDVTPPTLQCPADLQLACTQGGSVSFAPTFSDNCGGTGTITCSSESGSSFPSGSTSVTCSARDNGGIPAFCNFTVTVDDGTNIHLSDYNLFLLEDYSQGHDVQGKVAAGGNITLTDFAVGSGLADGATANTLVAGGSLNLSRGGVWGDAWYGGSYTPNPSVVFPRGAAALGAPIDFAARFAELRHLSSQLASHPANGTTTRANWGGILLHGTSPDMNFFDVDASAFTGAALLSIDAPAGSLAVLNIRGASATFTGFGTSFSGGINQNGVLYNFVDATSIQAHGFGFWGTVLAPTARIDFSNGSWDGGIYALSLTGNAEGHINPLSERAICQ</sequence>
<proteinExistence type="predicted"/>
<evidence type="ECO:0000313" key="3">
    <source>
        <dbReference type="EMBL" id="KFE68953.1"/>
    </source>
</evidence>
<dbReference type="NCBIfam" id="TIGR04215">
    <property type="entry name" value="choice_anch_A"/>
    <property type="match status" value="1"/>
</dbReference>
<dbReference type="PANTHER" id="PTHR24273">
    <property type="entry name" value="FI04643P-RELATED"/>
    <property type="match status" value="1"/>
</dbReference>
<evidence type="ECO:0000259" key="2">
    <source>
        <dbReference type="PROSITE" id="PS50825"/>
    </source>
</evidence>
<keyword evidence="4" id="KW-1185">Reference proteome</keyword>
<dbReference type="PANTHER" id="PTHR24273:SF32">
    <property type="entry name" value="HYALIN"/>
    <property type="match status" value="1"/>
</dbReference>